<proteinExistence type="predicted"/>
<dbReference type="Proteomes" id="UP000600918">
    <property type="component" value="Unassembled WGS sequence"/>
</dbReference>
<comment type="caution">
    <text evidence="1">The sequence shown here is derived from an EMBL/GenBank/DDBJ whole genome shotgun (WGS) entry which is preliminary data.</text>
</comment>
<keyword evidence="2" id="KW-1185">Reference proteome</keyword>
<organism evidence="1 2">
    <name type="scientific">Vespula pensylvanica</name>
    <name type="common">Western yellow jacket</name>
    <name type="synonym">Wasp</name>
    <dbReference type="NCBI Taxonomy" id="30213"/>
    <lineage>
        <taxon>Eukaryota</taxon>
        <taxon>Metazoa</taxon>
        <taxon>Ecdysozoa</taxon>
        <taxon>Arthropoda</taxon>
        <taxon>Hexapoda</taxon>
        <taxon>Insecta</taxon>
        <taxon>Pterygota</taxon>
        <taxon>Neoptera</taxon>
        <taxon>Endopterygota</taxon>
        <taxon>Hymenoptera</taxon>
        <taxon>Apocrita</taxon>
        <taxon>Aculeata</taxon>
        <taxon>Vespoidea</taxon>
        <taxon>Vespidae</taxon>
        <taxon>Vespinae</taxon>
        <taxon>Vespula</taxon>
    </lineage>
</organism>
<accession>A0A834U528</accession>
<gene>
    <name evidence="1" type="ORF">H0235_011442</name>
</gene>
<sequence>MDNLPTPGIIQESWGAGVIEGIVAPAREYSTYPESALSAQKAFFQKKKIQSYTLDHTGDTLSPLQGEMLTKGDVLMAEDNNMPPLQWLFLGTIKSPRKIQVNLRSTLSTYVTRHPRY</sequence>
<dbReference type="EMBL" id="JACSDY010000010">
    <property type="protein sequence ID" value="KAF7416911.1"/>
    <property type="molecule type" value="Genomic_DNA"/>
</dbReference>
<dbReference type="AlphaFoldDB" id="A0A834U528"/>
<protein>
    <submittedName>
        <fullName evidence="1">Uncharacterized protein</fullName>
    </submittedName>
</protein>
<evidence type="ECO:0000313" key="1">
    <source>
        <dbReference type="EMBL" id="KAF7416911.1"/>
    </source>
</evidence>
<evidence type="ECO:0000313" key="2">
    <source>
        <dbReference type="Proteomes" id="UP000600918"/>
    </source>
</evidence>
<name>A0A834U528_VESPE</name>
<reference evidence="1" key="1">
    <citation type="journal article" date="2020" name="G3 (Bethesda)">
        <title>High-Quality Assemblies for Three Invasive Social Wasps from the &lt;i&gt;Vespula&lt;/i&gt; Genus.</title>
        <authorList>
            <person name="Harrop T.W.R."/>
            <person name="Guhlin J."/>
            <person name="McLaughlin G.M."/>
            <person name="Permina E."/>
            <person name="Stockwell P."/>
            <person name="Gilligan J."/>
            <person name="Le Lec M.F."/>
            <person name="Gruber M.A.M."/>
            <person name="Quinn O."/>
            <person name="Lovegrove M."/>
            <person name="Duncan E.J."/>
            <person name="Remnant E.J."/>
            <person name="Van Eeckhoven J."/>
            <person name="Graham B."/>
            <person name="Knapp R.A."/>
            <person name="Langford K.W."/>
            <person name="Kronenberg Z."/>
            <person name="Press M.O."/>
            <person name="Eacker S.M."/>
            <person name="Wilson-Rankin E.E."/>
            <person name="Purcell J."/>
            <person name="Lester P.J."/>
            <person name="Dearden P.K."/>
        </authorList>
    </citation>
    <scope>NUCLEOTIDE SEQUENCE</scope>
    <source>
        <strain evidence="1">Volc-1</strain>
    </source>
</reference>